<proteinExistence type="predicted"/>
<dbReference type="EMBL" id="JACHIO010000011">
    <property type="protein sequence ID" value="MBB5064492.1"/>
    <property type="molecule type" value="Genomic_DNA"/>
</dbReference>
<organism evidence="2 3">
    <name type="scientific">Granulicella mallensis</name>
    <dbReference type="NCBI Taxonomy" id="940614"/>
    <lineage>
        <taxon>Bacteria</taxon>
        <taxon>Pseudomonadati</taxon>
        <taxon>Acidobacteriota</taxon>
        <taxon>Terriglobia</taxon>
        <taxon>Terriglobales</taxon>
        <taxon>Acidobacteriaceae</taxon>
        <taxon>Granulicella</taxon>
    </lineage>
</organism>
<dbReference type="Proteomes" id="UP000584867">
    <property type="component" value="Unassembled WGS sequence"/>
</dbReference>
<evidence type="ECO:0000313" key="3">
    <source>
        <dbReference type="Proteomes" id="UP000584867"/>
    </source>
</evidence>
<dbReference type="Pfam" id="PF12697">
    <property type="entry name" value="Abhydrolase_6"/>
    <property type="match status" value="1"/>
</dbReference>
<dbReference type="AlphaFoldDB" id="A0A7W7ZQY6"/>
<evidence type="ECO:0000313" key="2">
    <source>
        <dbReference type="EMBL" id="MBB5064492.1"/>
    </source>
</evidence>
<name>A0A7W7ZQY6_9BACT</name>
<feature type="domain" description="AB hydrolase-1" evidence="1">
    <location>
        <begin position="4"/>
        <end position="215"/>
    </location>
</feature>
<reference evidence="2 3" key="1">
    <citation type="submission" date="2020-08" db="EMBL/GenBank/DDBJ databases">
        <title>Genomic Encyclopedia of Type Strains, Phase IV (KMG-V): Genome sequencing to study the core and pangenomes of soil and plant-associated prokaryotes.</title>
        <authorList>
            <person name="Whitman W."/>
        </authorList>
    </citation>
    <scope>NUCLEOTIDE SEQUENCE [LARGE SCALE GENOMIC DNA]</scope>
    <source>
        <strain evidence="2 3">X5P3</strain>
    </source>
</reference>
<accession>A0A7W7ZQY6</accession>
<dbReference type="Gene3D" id="3.40.50.1820">
    <property type="entry name" value="alpha/beta hydrolase"/>
    <property type="match status" value="1"/>
</dbReference>
<protein>
    <submittedName>
        <fullName evidence="2">Pimeloyl-ACP methyl ester carboxylesterase</fullName>
    </submittedName>
</protein>
<dbReference type="InterPro" id="IPR029058">
    <property type="entry name" value="AB_hydrolase_fold"/>
</dbReference>
<dbReference type="RefSeq" id="WP_184256433.1">
    <property type="nucleotide sequence ID" value="NZ_JACHIO010000011.1"/>
</dbReference>
<dbReference type="SUPFAM" id="SSF53474">
    <property type="entry name" value="alpha/beta-Hydrolases"/>
    <property type="match status" value="1"/>
</dbReference>
<comment type="caution">
    <text evidence="2">The sequence shown here is derived from an EMBL/GenBank/DDBJ whole genome shotgun (WGS) entry which is preliminary data.</text>
</comment>
<dbReference type="InterPro" id="IPR000073">
    <property type="entry name" value="AB_hydrolase_1"/>
</dbReference>
<gene>
    <name evidence="2" type="ORF">HDF15_002850</name>
</gene>
<sequence length="230" mass="24998">MTKLVLLPGMDGTGELFRDFVAALPEGTDTVAVHYPGDRRLRYPGLLEFVRAAAPEDKPFCLVAESFSTPLAILYAATNPPNLKGIVLCAGFVTSPVWGWRRTLALALAQFIFWLPLPRFFIEMFLAGPGASSALISAVQAASSWVEPEIMAGRARDVLTCDVRAEMAKVNVPILYLQAAQDKMVGPVSLEVARSIKPEMTVVVDGPHLLFQREPVLSAEVVMKFVQGLA</sequence>
<evidence type="ECO:0000259" key="1">
    <source>
        <dbReference type="Pfam" id="PF12697"/>
    </source>
</evidence>